<evidence type="ECO:0000313" key="5">
    <source>
        <dbReference type="Proteomes" id="UP000463883"/>
    </source>
</evidence>
<organism evidence="4 5">
    <name type="scientific">Aminipila terrae</name>
    <dbReference type="NCBI Taxonomy" id="2697030"/>
    <lineage>
        <taxon>Bacteria</taxon>
        <taxon>Bacillati</taxon>
        <taxon>Bacillota</taxon>
        <taxon>Clostridia</taxon>
        <taxon>Peptostreptococcales</taxon>
        <taxon>Anaerovoracaceae</taxon>
        <taxon>Aminipila</taxon>
    </lineage>
</organism>
<keyword evidence="5" id="KW-1185">Reference proteome</keyword>
<proteinExistence type="predicted"/>
<dbReference type="InterPro" id="IPR037873">
    <property type="entry name" value="BamE-like"/>
</dbReference>
<keyword evidence="3" id="KW-1133">Transmembrane helix</keyword>
<name>A0A6P1MKI4_9FIRM</name>
<sequence>MANKIRTCKSCGEELEKGSKVTCPKCGTVNTKPVYTRAWFIILCIVVALGVIGSLGGKDDSDNSSKSASTEPATQETASKDVEESKINYDNFLSINMGSSYTDVVALLGEDGSETSSSEIAGIKTVIYTWSGSGIANMNVTIQNDKVVSKAQLGLKDANDGITLEKYNQIKEGMTYAQVKDILGEGQLLSEAETMGIQSSVYEWINKNGANANLTFQGDKLQMKAQFNLE</sequence>
<dbReference type="Gene3D" id="3.30.1450.10">
    <property type="match status" value="2"/>
</dbReference>
<feature type="transmembrane region" description="Helical" evidence="3">
    <location>
        <begin position="38"/>
        <end position="57"/>
    </location>
</feature>
<keyword evidence="3" id="KW-0472">Membrane</keyword>
<evidence type="ECO:0000256" key="2">
    <source>
        <dbReference type="SAM" id="MobiDB-lite"/>
    </source>
</evidence>
<dbReference type="Proteomes" id="UP000463883">
    <property type="component" value="Chromosome"/>
</dbReference>
<keyword evidence="3" id="KW-0812">Transmembrane</keyword>
<evidence type="ECO:0000313" key="4">
    <source>
        <dbReference type="EMBL" id="QHI73663.1"/>
    </source>
</evidence>
<dbReference type="Pfam" id="PF12978">
    <property type="entry name" value="DUF3862"/>
    <property type="match status" value="1"/>
</dbReference>
<keyword evidence="1" id="KW-0732">Signal</keyword>
<dbReference type="InterPro" id="IPR024221">
    <property type="entry name" value="BLIP_dom_sf"/>
</dbReference>
<evidence type="ECO:0000256" key="1">
    <source>
        <dbReference type="ARBA" id="ARBA00022729"/>
    </source>
</evidence>
<dbReference type="InterPro" id="IPR024418">
    <property type="entry name" value="DUF3862"/>
</dbReference>
<dbReference type="EMBL" id="CP047591">
    <property type="protein sequence ID" value="QHI73663.1"/>
    <property type="molecule type" value="Genomic_DNA"/>
</dbReference>
<dbReference type="KEGG" id="amic:Ami3637_15905"/>
<gene>
    <name evidence="4" type="ORF">Ami3637_15905</name>
</gene>
<protein>
    <submittedName>
        <fullName evidence="4">DUF3862 domain-containing protein</fullName>
    </submittedName>
</protein>
<evidence type="ECO:0000256" key="3">
    <source>
        <dbReference type="SAM" id="Phobius"/>
    </source>
</evidence>
<dbReference type="AlphaFoldDB" id="A0A6P1MKI4"/>
<feature type="region of interest" description="Disordered" evidence="2">
    <location>
        <begin position="58"/>
        <end position="82"/>
    </location>
</feature>
<accession>A0A6P1MKI4</accession>
<dbReference type="RefSeq" id="WP_162363428.1">
    <property type="nucleotide sequence ID" value="NZ_CP047591.1"/>
</dbReference>
<reference evidence="4 5" key="1">
    <citation type="submission" date="2020-01" db="EMBL/GenBank/DDBJ databases">
        <title>Genomic analysis of Aminipila sp. CBA3637.</title>
        <authorList>
            <person name="Kim Y.B."/>
            <person name="Roh S.W."/>
        </authorList>
    </citation>
    <scope>NUCLEOTIDE SEQUENCE [LARGE SCALE GENOMIC DNA]</scope>
    <source>
        <strain evidence="4 5">CBA3637</strain>
    </source>
</reference>
<dbReference type="SUPFAM" id="SSF55648">
    <property type="entry name" value="beta-lactamase-inhibitor protein, BLIP"/>
    <property type="match status" value="1"/>
</dbReference>